<dbReference type="GO" id="GO:0004519">
    <property type="term" value="F:endonuclease activity"/>
    <property type="evidence" value="ECO:0007669"/>
    <property type="project" value="UniProtKB-KW"/>
</dbReference>
<reference evidence="2 3" key="1">
    <citation type="submission" date="2023-11" db="EMBL/GenBank/DDBJ databases">
        <title>Draft genome sequence of Microbacterium arthrosphaerae JCM 30492.</title>
        <authorList>
            <person name="Zhang G."/>
            <person name="Ding Y."/>
        </authorList>
    </citation>
    <scope>NUCLEOTIDE SEQUENCE [LARGE SCALE GENOMIC DNA]</scope>
    <source>
        <strain evidence="2 3">JCM 30492</strain>
    </source>
</reference>
<keyword evidence="2" id="KW-0540">Nuclease</keyword>
<proteinExistence type="predicted"/>
<dbReference type="Gene3D" id="1.10.30.50">
    <property type="match status" value="1"/>
</dbReference>
<sequence length="275" mass="29949">MRDKTFAANIRLAIPRLTENHATLRAALSTGQVHASQPSHYAVEPLTDTQLRSLYDQQLAHPSGAARPIYDELLAGARYNLCTYCQHAQATTLDHFLPKSWVAGLAIEPWNLVPACQQCNKKLSSFHAAGESDTLFHPYEEQVTERWLFAELVEGEPPVLRFVANPPESLDALSRDRVCSQFATLGLAFMFSAISGRDIAEARLSVAQSVRVAREMGSAAEVVVSPTSVSESLLETSRMAFAVDVNSRRGAAYEALGMSVSFCNELAHAAEGRGG</sequence>
<feature type="domain" description="HNH" evidence="1">
    <location>
        <begin position="82"/>
        <end position="124"/>
    </location>
</feature>
<evidence type="ECO:0000259" key="1">
    <source>
        <dbReference type="Pfam" id="PF01844"/>
    </source>
</evidence>
<gene>
    <name evidence="2" type="ORF">R8Z58_07465</name>
</gene>
<dbReference type="InterPro" id="IPR003615">
    <property type="entry name" value="HNH_nuc"/>
</dbReference>
<name>A0ABU4GZV1_9MICO</name>
<evidence type="ECO:0000313" key="2">
    <source>
        <dbReference type="EMBL" id="MDW4572613.1"/>
    </source>
</evidence>
<comment type="caution">
    <text evidence="2">The sequence shown here is derived from an EMBL/GenBank/DDBJ whole genome shotgun (WGS) entry which is preliminary data.</text>
</comment>
<organism evidence="2 3">
    <name type="scientific">Microbacterium arthrosphaerae</name>
    <dbReference type="NCBI Taxonomy" id="792652"/>
    <lineage>
        <taxon>Bacteria</taxon>
        <taxon>Bacillati</taxon>
        <taxon>Actinomycetota</taxon>
        <taxon>Actinomycetes</taxon>
        <taxon>Micrococcales</taxon>
        <taxon>Microbacteriaceae</taxon>
        <taxon>Microbacterium</taxon>
    </lineage>
</organism>
<dbReference type="Proteomes" id="UP001283109">
    <property type="component" value="Unassembled WGS sequence"/>
</dbReference>
<dbReference type="InterPro" id="IPR002711">
    <property type="entry name" value="HNH"/>
</dbReference>
<accession>A0ABU4GZV1</accession>
<protein>
    <submittedName>
        <fullName evidence="2">HNH endonuclease signature motif containing protein</fullName>
    </submittedName>
</protein>
<keyword evidence="2" id="KW-0378">Hydrolase</keyword>
<dbReference type="CDD" id="cd00085">
    <property type="entry name" value="HNHc"/>
    <property type="match status" value="1"/>
</dbReference>
<dbReference type="RefSeq" id="WP_318353138.1">
    <property type="nucleotide sequence ID" value="NZ_JAWQEV010000002.1"/>
</dbReference>
<keyword evidence="2" id="KW-0255">Endonuclease</keyword>
<keyword evidence="3" id="KW-1185">Reference proteome</keyword>
<dbReference type="EMBL" id="JAWQEV010000002">
    <property type="protein sequence ID" value="MDW4572613.1"/>
    <property type="molecule type" value="Genomic_DNA"/>
</dbReference>
<dbReference type="Pfam" id="PF01844">
    <property type="entry name" value="HNH"/>
    <property type="match status" value="1"/>
</dbReference>
<evidence type="ECO:0000313" key="3">
    <source>
        <dbReference type="Proteomes" id="UP001283109"/>
    </source>
</evidence>